<gene>
    <name evidence="4" type="ORF">CUNI_LOCUS1618</name>
</gene>
<dbReference type="OrthoDB" id="376357at2759"/>
<dbReference type="AlphaFoldDB" id="A0A8S3YLS7"/>
<evidence type="ECO:0000313" key="5">
    <source>
        <dbReference type="Proteomes" id="UP000678393"/>
    </source>
</evidence>
<dbReference type="PROSITE" id="PS50076">
    <property type="entry name" value="DNAJ_2"/>
    <property type="match status" value="1"/>
</dbReference>
<dbReference type="Gene3D" id="1.10.287.110">
    <property type="entry name" value="DnaJ domain"/>
    <property type="match status" value="1"/>
</dbReference>
<reference evidence="4" key="1">
    <citation type="submission" date="2021-04" db="EMBL/GenBank/DDBJ databases">
        <authorList>
            <consortium name="Molecular Ecology Group"/>
        </authorList>
    </citation>
    <scope>NUCLEOTIDE SEQUENCE</scope>
</reference>
<sequence>MRLHFRVKDICSFASFLSNGAYCCYQTQRHLSRKLGNASTYYYDVLGLKPNATQSEIKSAYYKLSKLYHPDRTKCPQNNSRFLEIKEAYEILGNSKKKLMYDKGIYNNSTSRTDSTTTASRKKTESHTETFKKDYHSKYKGPLRSSEDLRHDEFHRQFYNDLRVGRRKRHGRLDEHRLMLLLMMYGYTVVFLLIIISLVDR</sequence>
<dbReference type="PANTHER" id="PTHR44873">
    <property type="entry name" value="DNAJ HOMOLOG SUBFAMILY C MEMBER 30, MITOCHONDRIAL"/>
    <property type="match status" value="1"/>
</dbReference>
<evidence type="ECO:0000256" key="2">
    <source>
        <dbReference type="SAM" id="Phobius"/>
    </source>
</evidence>
<accession>A0A8S3YLS7</accession>
<name>A0A8S3YLS7_9EUPU</name>
<keyword evidence="2" id="KW-0472">Membrane</keyword>
<protein>
    <recommendedName>
        <fullName evidence="3">J domain-containing protein</fullName>
    </recommendedName>
</protein>
<keyword evidence="2" id="KW-0812">Transmembrane</keyword>
<keyword evidence="2" id="KW-1133">Transmembrane helix</keyword>
<proteinExistence type="predicted"/>
<dbReference type="PRINTS" id="PR00625">
    <property type="entry name" value="JDOMAIN"/>
</dbReference>
<feature type="region of interest" description="Disordered" evidence="1">
    <location>
        <begin position="111"/>
        <end position="130"/>
    </location>
</feature>
<feature type="domain" description="J" evidence="3">
    <location>
        <begin position="41"/>
        <end position="105"/>
    </location>
</feature>
<keyword evidence="5" id="KW-1185">Reference proteome</keyword>
<evidence type="ECO:0000259" key="3">
    <source>
        <dbReference type="PROSITE" id="PS50076"/>
    </source>
</evidence>
<dbReference type="Pfam" id="PF00226">
    <property type="entry name" value="DnaJ"/>
    <property type="match status" value="1"/>
</dbReference>
<dbReference type="SMART" id="SM00271">
    <property type="entry name" value="DnaJ"/>
    <property type="match status" value="1"/>
</dbReference>
<dbReference type="Proteomes" id="UP000678393">
    <property type="component" value="Unassembled WGS sequence"/>
</dbReference>
<feature type="transmembrane region" description="Helical" evidence="2">
    <location>
        <begin position="178"/>
        <end position="199"/>
    </location>
</feature>
<dbReference type="InterPro" id="IPR001623">
    <property type="entry name" value="DnaJ_domain"/>
</dbReference>
<comment type="caution">
    <text evidence="4">The sequence shown here is derived from an EMBL/GenBank/DDBJ whole genome shotgun (WGS) entry which is preliminary data.</text>
</comment>
<dbReference type="InterPro" id="IPR053025">
    <property type="entry name" value="Mito_ATP_Synthase-Asso"/>
</dbReference>
<dbReference type="SUPFAM" id="SSF46565">
    <property type="entry name" value="Chaperone J-domain"/>
    <property type="match status" value="1"/>
</dbReference>
<dbReference type="CDD" id="cd06257">
    <property type="entry name" value="DnaJ"/>
    <property type="match status" value="1"/>
</dbReference>
<dbReference type="EMBL" id="CAJHNH020000205">
    <property type="protein sequence ID" value="CAG5116060.1"/>
    <property type="molecule type" value="Genomic_DNA"/>
</dbReference>
<evidence type="ECO:0000313" key="4">
    <source>
        <dbReference type="EMBL" id="CAG5116060.1"/>
    </source>
</evidence>
<dbReference type="PANTHER" id="PTHR44873:SF1">
    <property type="entry name" value="DNAJ HOMOLOG SUBFAMILY C MEMBER 30, MITOCHONDRIAL"/>
    <property type="match status" value="1"/>
</dbReference>
<organism evidence="4 5">
    <name type="scientific">Candidula unifasciata</name>
    <dbReference type="NCBI Taxonomy" id="100452"/>
    <lineage>
        <taxon>Eukaryota</taxon>
        <taxon>Metazoa</taxon>
        <taxon>Spiralia</taxon>
        <taxon>Lophotrochozoa</taxon>
        <taxon>Mollusca</taxon>
        <taxon>Gastropoda</taxon>
        <taxon>Heterobranchia</taxon>
        <taxon>Euthyneura</taxon>
        <taxon>Panpulmonata</taxon>
        <taxon>Eupulmonata</taxon>
        <taxon>Stylommatophora</taxon>
        <taxon>Helicina</taxon>
        <taxon>Helicoidea</taxon>
        <taxon>Geomitridae</taxon>
        <taxon>Candidula</taxon>
    </lineage>
</organism>
<dbReference type="InterPro" id="IPR036869">
    <property type="entry name" value="J_dom_sf"/>
</dbReference>
<evidence type="ECO:0000256" key="1">
    <source>
        <dbReference type="SAM" id="MobiDB-lite"/>
    </source>
</evidence>